<keyword evidence="5" id="KW-1185">Reference proteome</keyword>
<dbReference type="AlphaFoldDB" id="A0A191WF69"/>
<proteinExistence type="predicted"/>
<keyword evidence="2" id="KW-0812">Transmembrane</keyword>
<reference evidence="5" key="2">
    <citation type="submission" date="2016-01" db="EMBL/GenBank/DDBJ databases">
        <title>Complete genome sequence of Agromyces aureus AR33T and comparison with related organisms.</title>
        <authorList>
            <person name="Corretto E."/>
            <person name="Antonielli L."/>
            <person name="Sessitsch A."/>
            <person name="Brader G."/>
        </authorList>
    </citation>
    <scope>NUCLEOTIDE SEQUENCE [LARGE SCALE GENOMIC DNA]</scope>
    <source>
        <strain evidence="5">AR33</strain>
    </source>
</reference>
<sequence length="930" mass="95267">MAERVVKVSLRADINNYLSGMEQARKKTQETGSEAEKTAAKLQQQKEAFNLLGGTLLAAGTLAAAAVGVAVKKWMDFDQAMSAVAAATHETSANMGRLRDAALEAGARTVFSATEAANAIEELGKASLTTDQILSGGLDGALDLAAASGMGVADAATAAAIAMKQFGLNGKDVPHIADLLAAGAGKAVGEVSDLSMALNQAGLVANGAGQSIEGTTGVLAAFADAGLLGSDAGTSLKSAIIALQAPTDKARAEMEKYNLSFYDGNGKMLTYQQIAGQLETNLGGLSDETRNAALAQIFGNDALRSANVLYEQGQKGIQQYIDQTNDAGYAAETAAARLDNLAGDWEQFGGAVETASIKAGEAADGPLRTLVQAGTEMVTAWSDVDPVLQQGALAVAAVGAAVAVTAGLALLGVPKIADYRAALATLGTTSGRVAKGAAGAGIALAALTLIVTQLASQQAEARAKAEAYADTLEQGTNKVTDATREMVVQNLQAKQSLNVLGIEVDAIQFDSAADGAEKLGLNVSDVTDAAMGSVDALERVAEVTKLRNRTDAEAVAIREKLGLKEGEFADAIDSVINGVKGESTSMDEAIRLAKQKTEATEESVSATNDNSAALAELSGAAADTKGSIGELAESIRGFGAAELDTRDAAREFQDALAALDESVIANGTSLDITTEAGRSNEAALDGIARAALASAGAIAEQTGSEDLAAAAVDAGRQQLILKLAQFGITGQAAEDYADKLGLIPGNVDTAVVLNKTQAEIDLDNWVNQYRVIHIDTRVATGPGGTGGQVVGKAHGGIVDYYARGGIRENHVAQIAPAGSWRVWAEPETGGEAYIPFAPSKRARSLEVWAETGGRLGVPGFADGAAMPPVYAQQRWTSPTQAKTTQQSLDGMRISGRLDLGNGLTGMIDGRIESALSAEEFAHSTGFGGVL</sequence>
<name>A0A191WF69_9MICO</name>
<dbReference type="NCBIfam" id="TIGR01760">
    <property type="entry name" value="tape_meas_TP901"/>
    <property type="match status" value="1"/>
</dbReference>
<feature type="transmembrane region" description="Helical" evidence="2">
    <location>
        <begin position="51"/>
        <end position="71"/>
    </location>
</feature>
<evidence type="ECO:0000259" key="3">
    <source>
        <dbReference type="Pfam" id="PF10145"/>
    </source>
</evidence>
<accession>A0A191WF69</accession>
<reference evidence="4 5" key="1">
    <citation type="journal article" date="2016" name="Int. J. Syst. Evol. Microbiol.">
        <title>Agromyces aureus sp. nov., isolated from the rhizosphere of Salix caprea L. grown in a heavy-metal-contaminated soil.</title>
        <authorList>
            <person name="Corretto E."/>
            <person name="Antonielli L."/>
            <person name="Sessitsch A."/>
            <person name="Compant S."/>
            <person name="Gorfer M."/>
            <person name="Kuffner M."/>
            <person name="Brader G."/>
        </authorList>
    </citation>
    <scope>NUCLEOTIDE SEQUENCE [LARGE SCALE GENOMIC DNA]</scope>
    <source>
        <strain evidence="4 5">AR33</strain>
    </source>
</reference>
<keyword evidence="2" id="KW-1133">Transmembrane helix</keyword>
<evidence type="ECO:0000313" key="4">
    <source>
        <dbReference type="EMBL" id="ANJ26824.1"/>
    </source>
</evidence>
<keyword evidence="1" id="KW-1188">Viral release from host cell</keyword>
<feature type="transmembrane region" description="Helical" evidence="2">
    <location>
        <begin position="433"/>
        <end position="455"/>
    </location>
</feature>
<feature type="domain" description="Phage tail tape measure protein" evidence="3">
    <location>
        <begin position="99"/>
        <end position="299"/>
    </location>
</feature>
<dbReference type="Pfam" id="PF10145">
    <property type="entry name" value="PhageMin_Tail"/>
    <property type="match status" value="1"/>
</dbReference>
<dbReference type="STRING" id="453304.ATC03_08930"/>
<organism evidence="4 5">
    <name type="scientific">Agromyces aureus</name>
    <dbReference type="NCBI Taxonomy" id="453304"/>
    <lineage>
        <taxon>Bacteria</taxon>
        <taxon>Bacillati</taxon>
        <taxon>Actinomycetota</taxon>
        <taxon>Actinomycetes</taxon>
        <taxon>Micrococcales</taxon>
        <taxon>Microbacteriaceae</taxon>
        <taxon>Agromyces</taxon>
    </lineage>
</organism>
<dbReference type="RefSeq" id="WP_067875814.1">
    <property type="nucleotide sequence ID" value="NZ_CP013979.1"/>
</dbReference>
<protein>
    <recommendedName>
        <fullName evidence="3">Phage tail tape measure protein domain-containing protein</fullName>
    </recommendedName>
</protein>
<dbReference type="OrthoDB" id="2183194at2"/>
<dbReference type="PANTHER" id="PTHR37813:SF1">
    <property type="entry name" value="FELS-2 PROPHAGE PROTEIN"/>
    <property type="match status" value="1"/>
</dbReference>
<keyword evidence="2" id="KW-0472">Membrane</keyword>
<gene>
    <name evidence="4" type="ORF">ATC03_08930</name>
</gene>
<dbReference type="Proteomes" id="UP000078437">
    <property type="component" value="Chromosome"/>
</dbReference>
<feature type="transmembrane region" description="Helical" evidence="2">
    <location>
        <begin position="392"/>
        <end position="413"/>
    </location>
</feature>
<dbReference type="InterPro" id="IPR010090">
    <property type="entry name" value="Phage_tape_meas"/>
</dbReference>
<dbReference type="EMBL" id="CP013979">
    <property type="protein sequence ID" value="ANJ26824.1"/>
    <property type="molecule type" value="Genomic_DNA"/>
</dbReference>
<dbReference type="PANTHER" id="PTHR37813">
    <property type="entry name" value="FELS-2 PROPHAGE PROTEIN"/>
    <property type="match status" value="1"/>
</dbReference>
<evidence type="ECO:0000256" key="1">
    <source>
        <dbReference type="ARBA" id="ARBA00022612"/>
    </source>
</evidence>
<dbReference type="KEGG" id="agy:ATC03_08930"/>
<evidence type="ECO:0000256" key="2">
    <source>
        <dbReference type="SAM" id="Phobius"/>
    </source>
</evidence>
<evidence type="ECO:0000313" key="5">
    <source>
        <dbReference type="Proteomes" id="UP000078437"/>
    </source>
</evidence>